<dbReference type="InterPro" id="IPR036390">
    <property type="entry name" value="WH_DNA-bd_sf"/>
</dbReference>
<dbReference type="InterPro" id="IPR057527">
    <property type="entry name" value="HVO_A0261-like_N"/>
</dbReference>
<dbReference type="GeneID" id="67211544"/>
<reference evidence="3" key="1">
    <citation type="submission" date="2024-09" db="EMBL/GenBank/DDBJ databases">
        <authorList>
            <person name="Sun Q."/>
        </authorList>
    </citation>
    <scope>NUCLEOTIDE SEQUENCE [LARGE SCALE GENOMIC DNA]</scope>
    <source>
        <strain evidence="3">JCM 31273</strain>
    </source>
</reference>
<dbReference type="SUPFAM" id="SSF46785">
    <property type="entry name" value="Winged helix' DNA-binding domain"/>
    <property type="match status" value="1"/>
</dbReference>
<feature type="domain" description="HVO-A0261-like N-terminal" evidence="2">
    <location>
        <begin position="95"/>
        <end position="177"/>
    </location>
</feature>
<dbReference type="Pfam" id="PF25213">
    <property type="entry name" value="HVO_A0261_N"/>
    <property type="match status" value="2"/>
</dbReference>
<feature type="domain" description="Methanogenesis regulatory protein FilR1 middle" evidence="1">
    <location>
        <begin position="231"/>
        <end position="343"/>
    </location>
</feature>
<accession>A0ABD5MQ13</accession>
<dbReference type="AlphaFoldDB" id="A0ABD5MQ13"/>
<evidence type="ECO:0000259" key="1">
    <source>
        <dbReference type="Pfam" id="PF08350"/>
    </source>
</evidence>
<organism evidence="3 4">
    <name type="scientific">Halobaculum roseum</name>
    <dbReference type="NCBI Taxonomy" id="2175149"/>
    <lineage>
        <taxon>Archaea</taxon>
        <taxon>Methanobacteriati</taxon>
        <taxon>Methanobacteriota</taxon>
        <taxon>Stenosarchaea group</taxon>
        <taxon>Halobacteria</taxon>
        <taxon>Halobacteriales</taxon>
        <taxon>Haloferacaceae</taxon>
        <taxon>Halobaculum</taxon>
    </lineage>
</organism>
<comment type="caution">
    <text evidence="3">The sequence shown here is derived from an EMBL/GenBank/DDBJ whole genome shotgun (WGS) entry which is preliminary data.</text>
</comment>
<gene>
    <name evidence="3" type="ORF">ACFFOL_15460</name>
</gene>
<proteinExistence type="predicted"/>
<dbReference type="Pfam" id="PF08350">
    <property type="entry name" value="FilR1_middle"/>
    <property type="match status" value="1"/>
</dbReference>
<sequence>MNGPWGVVRELSVSHTDPDRVDLLSVLECMGGGASPTEVATECDACRKTIYRRLDEFQAIGFVVDDADTGYRTTRAGVKAIAAYRRVATQTDPTAIAYLAKSDSRRALLRALVGGAADKATLAADDQLPSRATVHRAVARLDELGWVERTADGRFTATQRGAVDLERIDWLVDAIEQTIAKAPALRTMSYWADPPLQALDGADLVVETPDAPHAMLDAAVEAAGIRDGEFHHARTIIPVCIPVLFDLFGRTTDGTARQQVIFDRRAYRDLTHPDRLQYLADAVLSSNVDVRVHPEPLYTGLTIFNRETVMVGGSTRHERNAAVVGEPDALRRWAETTFDDLWAESHLPSGRVREWLDRAGPSPLG</sequence>
<evidence type="ECO:0000313" key="3">
    <source>
        <dbReference type="EMBL" id="MFB9825567.1"/>
    </source>
</evidence>
<dbReference type="Proteomes" id="UP001589595">
    <property type="component" value="Unassembled WGS sequence"/>
</dbReference>
<evidence type="ECO:0000259" key="2">
    <source>
        <dbReference type="Pfam" id="PF25213"/>
    </source>
</evidence>
<dbReference type="InterPro" id="IPR013561">
    <property type="entry name" value="FilR1_middle_dom"/>
</dbReference>
<protein>
    <submittedName>
        <fullName evidence="3">Uncharacterized protein</fullName>
    </submittedName>
</protein>
<dbReference type="EMBL" id="JBHMAJ010000010">
    <property type="protein sequence ID" value="MFB9825567.1"/>
    <property type="molecule type" value="Genomic_DNA"/>
</dbReference>
<keyword evidence="4" id="KW-1185">Reference proteome</keyword>
<evidence type="ECO:0000313" key="4">
    <source>
        <dbReference type="Proteomes" id="UP001589595"/>
    </source>
</evidence>
<feature type="domain" description="HVO-A0261-like N-terminal" evidence="2">
    <location>
        <begin position="18"/>
        <end position="88"/>
    </location>
</feature>
<name>A0ABD5MQ13_9EURY</name>
<dbReference type="RefSeq" id="WP_222921415.1">
    <property type="nucleotide sequence ID" value="NZ_CP082286.1"/>
</dbReference>